<keyword evidence="3" id="KW-1185">Reference proteome</keyword>
<keyword evidence="1" id="KW-0732">Signal</keyword>
<dbReference type="OrthoDB" id="8453806at2"/>
<dbReference type="Proteomes" id="UP000278823">
    <property type="component" value="Unassembled WGS sequence"/>
</dbReference>
<name>A0A3S0QNV0_9HYPH</name>
<feature type="chain" id="PRO_5018618435" description="Antifreeze protein" evidence="1">
    <location>
        <begin position="26"/>
        <end position="108"/>
    </location>
</feature>
<dbReference type="RefSeq" id="WP_126922405.1">
    <property type="nucleotide sequence ID" value="NZ_ML133691.1"/>
</dbReference>
<reference evidence="3" key="1">
    <citation type="submission" date="2018-11" db="EMBL/GenBank/DDBJ databases">
        <title>Rhizobium chutanense sp. nov., isolated from root nodules of Phaseolus vulgaris in China.</title>
        <authorList>
            <person name="Huo Y."/>
        </authorList>
    </citation>
    <scope>NUCLEOTIDE SEQUENCE [LARGE SCALE GENOMIC DNA]</scope>
    <source>
        <strain evidence="3">CCBAU 65647</strain>
    </source>
</reference>
<dbReference type="AlphaFoldDB" id="A0A3S0QNV0"/>
<evidence type="ECO:0000256" key="1">
    <source>
        <dbReference type="SAM" id="SignalP"/>
    </source>
</evidence>
<sequence length="108" mass="11995">MLKTLQFVLAVLAAMSGLTVLPTIASTQNLELRVGPGGIGAYDRDQYESYDRRPRGCHPREALDIARGEGLRRAQVVRVSPRSIVVEGFTRRGPDRMIFANRRGCPEI</sequence>
<evidence type="ECO:0000313" key="2">
    <source>
        <dbReference type="EMBL" id="RUM23934.1"/>
    </source>
</evidence>
<evidence type="ECO:0000313" key="3">
    <source>
        <dbReference type="Proteomes" id="UP000278823"/>
    </source>
</evidence>
<gene>
    <name evidence="2" type="ORF">EFQ99_18315</name>
</gene>
<dbReference type="EMBL" id="RJTH01000006">
    <property type="protein sequence ID" value="RUM23934.1"/>
    <property type="molecule type" value="Genomic_DNA"/>
</dbReference>
<accession>A0A3S0QNV0</accession>
<organism evidence="2 3">
    <name type="scientific">Rhizobium vallis</name>
    <dbReference type="NCBI Taxonomy" id="634290"/>
    <lineage>
        <taxon>Bacteria</taxon>
        <taxon>Pseudomonadati</taxon>
        <taxon>Pseudomonadota</taxon>
        <taxon>Alphaproteobacteria</taxon>
        <taxon>Hyphomicrobiales</taxon>
        <taxon>Rhizobiaceae</taxon>
        <taxon>Rhizobium/Agrobacterium group</taxon>
        <taxon>Rhizobium</taxon>
    </lineage>
</organism>
<proteinExistence type="predicted"/>
<evidence type="ECO:0008006" key="4">
    <source>
        <dbReference type="Google" id="ProtNLM"/>
    </source>
</evidence>
<protein>
    <recommendedName>
        <fullName evidence="4">Antifreeze protein</fullName>
    </recommendedName>
</protein>
<feature type="signal peptide" evidence="1">
    <location>
        <begin position="1"/>
        <end position="25"/>
    </location>
</feature>
<comment type="caution">
    <text evidence="2">The sequence shown here is derived from an EMBL/GenBank/DDBJ whole genome shotgun (WGS) entry which is preliminary data.</text>
</comment>